<dbReference type="PRINTS" id="PR00069">
    <property type="entry name" value="ALDKETRDTASE"/>
</dbReference>
<sequence length="304" mass="34788">MKKRRLGNSDLAISEISLGCMSLGTDIKQAKHIVDQAIDNGINYFDTADLYDNGKNEALLGEILKHKRKDILLATKVGNHLKNDGTWYWDPSKKYIKEQVKNSLRRLQTDYIDLYQLHGGTIEDNFDETIEAFEELVNEGLIRYYGISSIRPNVINYYRKHSTIISNMMQYSLFDRRPEELFQHFKENNISVVTRGTLAKGLLSKDGKTLIDQKAKDGYLTYDSNEVNHTILQLENILEENQTLTGLALAYVLQEEAVSSTVLGASSPEQLKENIQAYEQHFSKEQLTEAASITKQSIYTQHRE</sequence>
<evidence type="ECO:0000313" key="2">
    <source>
        <dbReference type="EMBL" id="MFC4387725.1"/>
    </source>
</evidence>
<dbReference type="CDD" id="cd19086">
    <property type="entry name" value="AKR_AKR11C1"/>
    <property type="match status" value="1"/>
</dbReference>
<dbReference type="InterPro" id="IPR023210">
    <property type="entry name" value="NADP_OxRdtase_dom"/>
</dbReference>
<dbReference type="Pfam" id="PF00248">
    <property type="entry name" value="Aldo_ket_red"/>
    <property type="match status" value="1"/>
</dbReference>
<proteinExistence type="predicted"/>
<dbReference type="RefSeq" id="WP_390197990.1">
    <property type="nucleotide sequence ID" value="NZ_JBHSDV010000001.1"/>
</dbReference>
<gene>
    <name evidence="2" type="ORF">ACFOZ1_07840</name>
</gene>
<dbReference type="PANTHER" id="PTHR43312:SF1">
    <property type="entry name" value="NADP-DEPENDENT OXIDOREDUCTASE DOMAIN-CONTAINING PROTEIN"/>
    <property type="match status" value="1"/>
</dbReference>
<dbReference type="InterPro" id="IPR036812">
    <property type="entry name" value="NAD(P)_OxRdtase_dom_sf"/>
</dbReference>
<keyword evidence="3" id="KW-1185">Reference proteome</keyword>
<dbReference type="Gene3D" id="3.20.20.100">
    <property type="entry name" value="NADP-dependent oxidoreductase domain"/>
    <property type="match status" value="1"/>
</dbReference>
<dbReference type="EMBL" id="JBHSDV010000001">
    <property type="protein sequence ID" value="MFC4387725.1"/>
    <property type="molecule type" value="Genomic_DNA"/>
</dbReference>
<dbReference type="InterPro" id="IPR053135">
    <property type="entry name" value="AKR2_Oxidoreductase"/>
</dbReference>
<feature type="domain" description="NADP-dependent oxidoreductase" evidence="1">
    <location>
        <begin position="15"/>
        <end position="293"/>
    </location>
</feature>
<dbReference type="PANTHER" id="PTHR43312">
    <property type="entry name" value="D-THREO-ALDOSE 1-DEHYDROGENASE"/>
    <property type="match status" value="1"/>
</dbReference>
<protein>
    <submittedName>
        <fullName evidence="2">Aldo/keto reductase</fullName>
    </submittedName>
</protein>
<name>A0ABV8VVW4_9BACI</name>
<dbReference type="Proteomes" id="UP001595880">
    <property type="component" value="Unassembled WGS sequence"/>
</dbReference>
<organism evidence="2 3">
    <name type="scientific">Gracilibacillus marinus</name>
    <dbReference type="NCBI Taxonomy" id="630535"/>
    <lineage>
        <taxon>Bacteria</taxon>
        <taxon>Bacillati</taxon>
        <taxon>Bacillota</taxon>
        <taxon>Bacilli</taxon>
        <taxon>Bacillales</taxon>
        <taxon>Bacillaceae</taxon>
        <taxon>Gracilibacillus</taxon>
    </lineage>
</organism>
<reference evidence="3" key="1">
    <citation type="journal article" date="2019" name="Int. J. Syst. Evol. Microbiol.">
        <title>The Global Catalogue of Microorganisms (GCM) 10K type strain sequencing project: providing services to taxonomists for standard genome sequencing and annotation.</title>
        <authorList>
            <consortium name="The Broad Institute Genomics Platform"/>
            <consortium name="The Broad Institute Genome Sequencing Center for Infectious Disease"/>
            <person name="Wu L."/>
            <person name="Ma J."/>
        </authorList>
    </citation>
    <scope>NUCLEOTIDE SEQUENCE [LARGE SCALE GENOMIC DNA]</scope>
    <source>
        <strain evidence="3">KACC 14058</strain>
    </source>
</reference>
<dbReference type="InterPro" id="IPR020471">
    <property type="entry name" value="AKR"/>
</dbReference>
<dbReference type="SUPFAM" id="SSF51430">
    <property type="entry name" value="NAD(P)-linked oxidoreductase"/>
    <property type="match status" value="1"/>
</dbReference>
<comment type="caution">
    <text evidence="2">The sequence shown here is derived from an EMBL/GenBank/DDBJ whole genome shotgun (WGS) entry which is preliminary data.</text>
</comment>
<accession>A0ABV8VVW4</accession>
<evidence type="ECO:0000313" key="3">
    <source>
        <dbReference type="Proteomes" id="UP001595880"/>
    </source>
</evidence>
<evidence type="ECO:0000259" key="1">
    <source>
        <dbReference type="Pfam" id="PF00248"/>
    </source>
</evidence>